<reference evidence="1" key="1">
    <citation type="journal article" date="2014" name="Int. J. Syst. Evol. Microbiol.">
        <title>Complete genome sequence of Corynebacterium casei LMG S-19264T (=DSM 44701T), isolated from a smear-ripened cheese.</title>
        <authorList>
            <consortium name="US DOE Joint Genome Institute (JGI-PGF)"/>
            <person name="Walter F."/>
            <person name="Albersmeier A."/>
            <person name="Kalinowski J."/>
            <person name="Ruckert C."/>
        </authorList>
    </citation>
    <scope>NUCLEOTIDE SEQUENCE</scope>
    <source>
        <strain evidence="1">CGMCC 1.12195</strain>
    </source>
</reference>
<organism evidence="1 2">
    <name type="scientific">Parapedobacter pyrenivorans</name>
    <dbReference type="NCBI Taxonomy" id="1305674"/>
    <lineage>
        <taxon>Bacteria</taxon>
        <taxon>Pseudomonadati</taxon>
        <taxon>Bacteroidota</taxon>
        <taxon>Sphingobacteriia</taxon>
        <taxon>Sphingobacteriales</taxon>
        <taxon>Sphingobacteriaceae</taxon>
        <taxon>Parapedobacter</taxon>
    </lineage>
</organism>
<protein>
    <submittedName>
        <fullName evidence="1">Uncharacterized protein</fullName>
    </submittedName>
</protein>
<dbReference type="AlphaFoldDB" id="A0A917I0F7"/>
<dbReference type="RefSeq" id="WP_188508112.1">
    <property type="nucleotide sequence ID" value="NZ_BMER01000006.1"/>
</dbReference>
<dbReference type="Proteomes" id="UP000660862">
    <property type="component" value="Unassembled WGS sequence"/>
</dbReference>
<evidence type="ECO:0000313" key="2">
    <source>
        <dbReference type="Proteomes" id="UP000660862"/>
    </source>
</evidence>
<evidence type="ECO:0000313" key="1">
    <source>
        <dbReference type="EMBL" id="GGH01672.1"/>
    </source>
</evidence>
<dbReference type="EMBL" id="BMER01000006">
    <property type="protein sequence ID" value="GGH01672.1"/>
    <property type="molecule type" value="Genomic_DNA"/>
</dbReference>
<sequence length="172" mass="20270">MKNIFIGVLIIVALIFLSDRIYKIYSLHFVNSHESIILINNRLLLDEIDSFFNLEKGTFNPTEHQIVFSLFKRDGYSLEYYINLPVKNNNGQLAGTEFECNIKYESVRPYRFYDYEVKNRNIIVRVIEKNTNVIRQLNSNQIIAQKYFPGVYQFGKINIFNVNKSGITRHCN</sequence>
<keyword evidence="2" id="KW-1185">Reference proteome</keyword>
<comment type="caution">
    <text evidence="1">The sequence shown here is derived from an EMBL/GenBank/DDBJ whole genome shotgun (WGS) entry which is preliminary data.</text>
</comment>
<accession>A0A917I0F7</accession>
<reference evidence="1" key="2">
    <citation type="submission" date="2020-09" db="EMBL/GenBank/DDBJ databases">
        <authorList>
            <person name="Sun Q."/>
            <person name="Zhou Y."/>
        </authorList>
    </citation>
    <scope>NUCLEOTIDE SEQUENCE</scope>
    <source>
        <strain evidence="1">CGMCC 1.12195</strain>
    </source>
</reference>
<gene>
    <name evidence="1" type="ORF">GCM10007415_42240</name>
</gene>
<name>A0A917I0F7_9SPHI</name>
<proteinExistence type="predicted"/>